<dbReference type="Proteomes" id="UP001165085">
    <property type="component" value="Unassembled WGS sequence"/>
</dbReference>
<gene>
    <name evidence="2" type="ORF">TrST_g10305</name>
</gene>
<feature type="region of interest" description="Disordered" evidence="1">
    <location>
        <begin position="148"/>
        <end position="220"/>
    </location>
</feature>
<feature type="compositionally biased region" description="Basic and acidic residues" evidence="1">
    <location>
        <begin position="176"/>
        <end position="188"/>
    </location>
</feature>
<evidence type="ECO:0000313" key="2">
    <source>
        <dbReference type="EMBL" id="GMH88234.1"/>
    </source>
</evidence>
<keyword evidence="3" id="KW-1185">Reference proteome</keyword>
<reference evidence="3" key="1">
    <citation type="journal article" date="2023" name="Commun. Biol.">
        <title>Genome analysis of Parmales, the sister group of diatoms, reveals the evolutionary specialization of diatoms from phago-mixotrophs to photoautotrophs.</title>
        <authorList>
            <person name="Ban H."/>
            <person name="Sato S."/>
            <person name="Yoshikawa S."/>
            <person name="Yamada K."/>
            <person name="Nakamura Y."/>
            <person name="Ichinomiya M."/>
            <person name="Sato N."/>
            <person name="Blanc-Mathieu R."/>
            <person name="Endo H."/>
            <person name="Kuwata A."/>
            <person name="Ogata H."/>
        </authorList>
    </citation>
    <scope>NUCLEOTIDE SEQUENCE [LARGE SCALE GENOMIC DNA]</scope>
    <source>
        <strain evidence="3">NIES 3701</strain>
    </source>
</reference>
<dbReference type="AlphaFoldDB" id="A0A9W7EPK1"/>
<accession>A0A9W7EPK1</accession>
<comment type="caution">
    <text evidence="2">The sequence shown here is derived from an EMBL/GenBank/DDBJ whole genome shotgun (WGS) entry which is preliminary data.</text>
</comment>
<name>A0A9W7EPK1_9STRA</name>
<feature type="compositionally biased region" description="Low complexity" evidence="1">
    <location>
        <begin position="157"/>
        <end position="173"/>
    </location>
</feature>
<evidence type="ECO:0000313" key="3">
    <source>
        <dbReference type="Proteomes" id="UP001165085"/>
    </source>
</evidence>
<organism evidence="2 3">
    <name type="scientific">Triparma strigata</name>
    <dbReference type="NCBI Taxonomy" id="1606541"/>
    <lineage>
        <taxon>Eukaryota</taxon>
        <taxon>Sar</taxon>
        <taxon>Stramenopiles</taxon>
        <taxon>Ochrophyta</taxon>
        <taxon>Bolidophyceae</taxon>
        <taxon>Parmales</taxon>
        <taxon>Triparmaceae</taxon>
        <taxon>Triparma</taxon>
    </lineage>
</organism>
<protein>
    <submittedName>
        <fullName evidence="2">Uncharacterized protein</fullName>
    </submittedName>
</protein>
<proteinExistence type="predicted"/>
<feature type="compositionally biased region" description="Pro residues" evidence="1">
    <location>
        <begin position="192"/>
        <end position="214"/>
    </location>
</feature>
<dbReference type="EMBL" id="BRXY01000340">
    <property type="protein sequence ID" value="GMH88234.1"/>
    <property type="molecule type" value="Genomic_DNA"/>
</dbReference>
<sequence length="543" mass="61289">MFTNIPLDPLAGRGECTRRVAFTAAQDKVLRKAYLLSTLRLPQNRGLSCHWSHFHKIISNSEAFSHEELGREGGKTFLLEQRATVLGAKEDLVEFKEMEEIKFTMPLTRAWDPPNFFGSAPKDDPENPFFKQPYKGLKVVYKNTEDQNQSQHLLNLSPNSANTNSDSDNNPNTKRFRTDETSSIDPKRPKASTPPPSALSPPPSPPSPPPPTCLPSPWSRTPFTPSVDSSILSAVNKINRKPNGAIRWVQVLKAISSISETYGSQNVILRYNQLKVTQSPPIKSTCDCIPFLPLTSPPTRVFALWSTSEYDVSDKFYGQPCQGWIVGKRVRMGEKQVLVHFNDEDVYKCGDGKKAVGDIDQIPTFQCVCSNQWIDESLVQLFEYGYDELCYDAGNMKTYGVTPVQNGWRRNWVTGKTGGQLFGCLTKAKRTYDEIYVREEGKKVQKRKLNKVDDWEDLGERPKRIHGKEDVVRHLLPEGNAVEDIPVEDIPVEKVAEKQPDFPDFSSIVGEEVAKTVYKGEDEQYYFLVDGVSRSLREICLEG</sequence>
<evidence type="ECO:0000256" key="1">
    <source>
        <dbReference type="SAM" id="MobiDB-lite"/>
    </source>
</evidence>
<dbReference type="OrthoDB" id="10483086at2759"/>